<dbReference type="RefSeq" id="WP_041775386.1">
    <property type="nucleotide sequence ID" value="NZ_AP018132.1"/>
</dbReference>
<reference evidence="1 3" key="1">
    <citation type="submission" date="2016-01" db="EMBL/GenBank/DDBJ databases">
        <authorList>
            <person name="Oliw E.H."/>
        </authorList>
    </citation>
    <scope>NUCLEOTIDE SEQUENCE [LARGE SCALE GENOMIC DNA]</scope>
    <source>
        <strain evidence="1 3">MJR8628B</strain>
    </source>
</reference>
<dbReference type="Proteomes" id="UP000070092">
    <property type="component" value="Unassembled WGS sequence"/>
</dbReference>
<dbReference type="EMBL" id="JAAJBJ010000003">
    <property type="protein sequence ID" value="NGG36189.1"/>
    <property type="molecule type" value="Genomic_DNA"/>
</dbReference>
<name>A0A133KLW9_BIFBI</name>
<evidence type="ECO:0000313" key="4">
    <source>
        <dbReference type="Proteomes" id="UP000488776"/>
    </source>
</evidence>
<comment type="caution">
    <text evidence="1">The sequence shown here is derived from an EMBL/GenBank/DDBJ whole genome shotgun (WGS) entry which is preliminary data.</text>
</comment>
<gene>
    <name evidence="2" type="ORF">G5T23_03880</name>
    <name evidence="1" type="ORF">HMPREF3196_01691</name>
</gene>
<protein>
    <submittedName>
        <fullName evidence="1">Uncharacterized protein</fullName>
    </submittedName>
</protein>
<dbReference type="EMBL" id="LRPO01000044">
    <property type="protein sequence ID" value="KWZ80551.1"/>
    <property type="molecule type" value="Genomic_DNA"/>
</dbReference>
<proteinExistence type="predicted"/>
<dbReference type="PATRIC" id="fig|1681.53.peg.1656"/>
<sequence length="178" mass="19001">MVQTRTSNELAQDADAVSKEGVALAGTAKEIAAEANQKADKANEISERALAVGSDQTVYHWRCAYDGDAGKVVVVNESPNKATDVTVVFRFQDVTLADARQDVVAGFGELALDAPLVADYLARDAAELRRAAAGGLIINRGACLKVEMHVAFTSELGIRRNDAAEEVIGKKNSRGQIW</sequence>
<dbReference type="Proteomes" id="UP000488776">
    <property type="component" value="Unassembled WGS sequence"/>
</dbReference>
<evidence type="ECO:0000313" key="3">
    <source>
        <dbReference type="Proteomes" id="UP000070092"/>
    </source>
</evidence>
<evidence type="ECO:0000313" key="2">
    <source>
        <dbReference type="EMBL" id="NGG36189.1"/>
    </source>
</evidence>
<evidence type="ECO:0000313" key="1">
    <source>
        <dbReference type="EMBL" id="KWZ80551.1"/>
    </source>
</evidence>
<accession>A0A133KLW9</accession>
<dbReference type="AlphaFoldDB" id="A0A133KLW9"/>
<reference evidence="2 4" key="2">
    <citation type="submission" date="2020-02" db="EMBL/GenBank/DDBJ databases">
        <title>Antibiotic susceptibility profiles of lactic acid bacteria isolated from the human vagina and genetic basis of atypical resistances.</title>
        <authorList>
            <person name="Sirichoat A."/>
            <person name="Florez A.B."/>
            <person name="Vazquez L."/>
            <person name="Buppasiri P."/>
            <person name="Panya M."/>
            <person name="Lulitanond V."/>
            <person name="Mayo B."/>
        </authorList>
    </citation>
    <scope>NUCLEOTIDE SEQUENCE [LARGE SCALE GENOMIC DNA]</scope>
    <source>
        <strain evidence="2 4">VA07-1AN</strain>
    </source>
</reference>
<organism evidence="1 3">
    <name type="scientific">Bifidobacterium bifidum</name>
    <dbReference type="NCBI Taxonomy" id="1681"/>
    <lineage>
        <taxon>Bacteria</taxon>
        <taxon>Bacillati</taxon>
        <taxon>Actinomycetota</taxon>
        <taxon>Actinomycetes</taxon>
        <taxon>Bifidobacteriales</taxon>
        <taxon>Bifidobacteriaceae</taxon>
        <taxon>Bifidobacterium</taxon>
    </lineage>
</organism>